<feature type="compositionally biased region" description="Polar residues" evidence="1">
    <location>
        <begin position="124"/>
        <end position="133"/>
    </location>
</feature>
<accession>A0A7X9IJ78</accession>
<organism evidence="3 4">
    <name type="scientific">SAR324 cluster bacterium</name>
    <dbReference type="NCBI Taxonomy" id="2024889"/>
    <lineage>
        <taxon>Bacteria</taxon>
        <taxon>Deltaproteobacteria</taxon>
        <taxon>SAR324 cluster</taxon>
    </lineage>
</organism>
<dbReference type="Proteomes" id="UP000524246">
    <property type="component" value="Unassembled WGS sequence"/>
</dbReference>
<name>A0A7X9IJ78_9DELT</name>
<evidence type="ECO:0008006" key="5">
    <source>
        <dbReference type="Google" id="ProtNLM"/>
    </source>
</evidence>
<feature type="region of interest" description="Disordered" evidence="1">
    <location>
        <begin position="84"/>
        <end position="155"/>
    </location>
</feature>
<evidence type="ECO:0000313" key="4">
    <source>
        <dbReference type="Proteomes" id="UP000524246"/>
    </source>
</evidence>
<gene>
    <name evidence="3" type="ORF">GYA55_01675</name>
</gene>
<evidence type="ECO:0000256" key="2">
    <source>
        <dbReference type="SAM" id="SignalP"/>
    </source>
</evidence>
<feature type="signal peptide" evidence="2">
    <location>
        <begin position="1"/>
        <end position="21"/>
    </location>
</feature>
<keyword evidence="2" id="KW-0732">Signal</keyword>
<proteinExistence type="predicted"/>
<protein>
    <recommendedName>
        <fullName evidence="5">Lipoprotein SmpA/OmlA domain-containing protein</fullName>
    </recommendedName>
</protein>
<evidence type="ECO:0000313" key="3">
    <source>
        <dbReference type="EMBL" id="NMC61857.1"/>
    </source>
</evidence>
<comment type="caution">
    <text evidence="3">The sequence shown here is derived from an EMBL/GenBank/DDBJ whole genome shotgun (WGS) entry which is preliminary data.</text>
</comment>
<evidence type="ECO:0000256" key="1">
    <source>
        <dbReference type="SAM" id="MobiDB-lite"/>
    </source>
</evidence>
<dbReference type="AlphaFoldDB" id="A0A7X9IJ78"/>
<sequence>MKRISLGVLSILLSLSSSVFGKEFPPVLQMGMSKTEVLTRAGSPRSKTTKEIKREEIWDYDKFSVSFKDEYVVGLKGVVTTPFPTLNAKENNEATSKSAPVKERETPPDLLRNILKELPEPSKSKVQPPSVQSGMALPQQAGAPGGIVPMPIEPE</sequence>
<feature type="chain" id="PRO_5031356210" description="Lipoprotein SmpA/OmlA domain-containing protein" evidence="2">
    <location>
        <begin position="22"/>
        <end position="155"/>
    </location>
</feature>
<dbReference type="EMBL" id="JAAZON010000063">
    <property type="protein sequence ID" value="NMC61857.1"/>
    <property type="molecule type" value="Genomic_DNA"/>
</dbReference>
<reference evidence="3 4" key="1">
    <citation type="journal article" date="2020" name="Biotechnol. Biofuels">
        <title>New insights from the biogas microbiome by comprehensive genome-resolved metagenomics of nearly 1600 species originating from multiple anaerobic digesters.</title>
        <authorList>
            <person name="Campanaro S."/>
            <person name="Treu L."/>
            <person name="Rodriguez-R L.M."/>
            <person name="Kovalovszki A."/>
            <person name="Ziels R.M."/>
            <person name="Maus I."/>
            <person name="Zhu X."/>
            <person name="Kougias P.G."/>
            <person name="Basile A."/>
            <person name="Luo G."/>
            <person name="Schluter A."/>
            <person name="Konstantinidis K.T."/>
            <person name="Angelidaki I."/>
        </authorList>
    </citation>
    <scope>NUCLEOTIDE SEQUENCE [LARGE SCALE GENOMIC DNA]</scope>
    <source>
        <strain evidence="3">AS27yjCOA_65</strain>
    </source>
</reference>
<feature type="compositionally biased region" description="Basic and acidic residues" evidence="1">
    <location>
        <begin position="114"/>
        <end position="123"/>
    </location>
</feature>